<evidence type="ECO:0000256" key="4">
    <source>
        <dbReference type="ARBA" id="ARBA00023001"/>
    </source>
</evidence>
<feature type="domain" description="Glycoside hydrolase family 9" evidence="12">
    <location>
        <begin position="91"/>
        <end position="546"/>
    </location>
</feature>
<feature type="compositionally biased region" description="Low complexity" evidence="10">
    <location>
        <begin position="45"/>
        <end position="64"/>
    </location>
</feature>
<evidence type="ECO:0000256" key="5">
    <source>
        <dbReference type="ARBA" id="ARBA00023277"/>
    </source>
</evidence>
<feature type="active site" evidence="8">
    <location>
        <position position="478"/>
    </location>
</feature>
<dbReference type="InterPro" id="IPR008928">
    <property type="entry name" value="6-hairpin_glycosidase_sf"/>
</dbReference>
<dbReference type="FunCoup" id="D8RJ85">
    <property type="interactions" value="398"/>
</dbReference>
<dbReference type="FunFam" id="1.50.10.10:FF:000020">
    <property type="entry name" value="Endoglucanase"/>
    <property type="match status" value="1"/>
</dbReference>
<dbReference type="Proteomes" id="UP000001514">
    <property type="component" value="Unassembled WGS sequence"/>
</dbReference>
<evidence type="ECO:0000256" key="9">
    <source>
        <dbReference type="RuleBase" id="RU361166"/>
    </source>
</evidence>
<evidence type="ECO:0000256" key="1">
    <source>
        <dbReference type="ARBA" id="ARBA00000966"/>
    </source>
</evidence>
<keyword evidence="11" id="KW-0812">Transmembrane</keyword>
<dbReference type="Gramene" id="EFJ27867">
    <property type="protein sequence ID" value="EFJ27867"/>
    <property type="gene ID" value="SELMODRAFT_94888"/>
</dbReference>
<dbReference type="KEGG" id="smo:SELMODRAFT_94888"/>
<evidence type="ECO:0000259" key="12">
    <source>
        <dbReference type="Pfam" id="PF00759"/>
    </source>
</evidence>
<dbReference type="Pfam" id="PF00759">
    <property type="entry name" value="Glyco_hydro_9"/>
    <property type="match status" value="1"/>
</dbReference>
<dbReference type="HOGENOM" id="CLU_008926_1_4_1"/>
<dbReference type="InterPro" id="IPR018221">
    <property type="entry name" value="Glyco_hydro_9_His_AS"/>
</dbReference>
<evidence type="ECO:0000313" key="13">
    <source>
        <dbReference type="EMBL" id="EFJ27867.1"/>
    </source>
</evidence>
<dbReference type="PROSITE" id="PS00592">
    <property type="entry name" value="GH9_2"/>
    <property type="match status" value="1"/>
</dbReference>
<dbReference type="GO" id="GO:0008810">
    <property type="term" value="F:cellulase activity"/>
    <property type="evidence" value="ECO:0007669"/>
    <property type="project" value="UniProtKB-EC"/>
</dbReference>
<keyword evidence="14" id="KW-1185">Reference proteome</keyword>
<dbReference type="InParanoid" id="D8RJ85"/>
<sequence length="561" mass="60935">MVRRLRHTEKGGWQWWVLAGIVALVAVLSVVTVFVAQHKHRHKGGSSSSSSSSSSSPISGGKIPPANAQPPAASVSYPPSQDSGGTVYAKYAEPLKISLQFFDIQKSGKLPPDNPIEWRGDSALSDGSDAHVDLSGGMYDAGDYIKFGFPMAFTATILSWSILEYRKEYTATQQLHSVTGSLKWITDYLIKAHASENELYFQVGSPRLDHACWERAEKMDTARPSFKLDPSHPGTEVAAETSAAMAAASLVFRNDDPSYAQTLLSHATQLFAFADKHRGSYTASFPSDQLYYNSTGFEDELLWAASWMFYATKDSKYLAYATGKLAQLSAGWEKAPAWFSWDDKKPGIQASFSTLSQTFYDVMVRSSLVKYGKTAEHLVCAFLPQSPTASTNRSTGGLLWVSQRNAVQHAVGSAFLAVVYADYLSSSGVKQFRCSGNSFAAKDLRAFAASQADYILGENPMSKSYLVGYGANFPQQLHHREASIPLDAATGCKDGFRWLHASAPNPHVATGALVGGPFQNDSYSDLRDNTMQNEATTYNSAAMSALLVALYANGPILPTAL</sequence>
<evidence type="ECO:0000256" key="11">
    <source>
        <dbReference type="SAM" id="Phobius"/>
    </source>
</evidence>
<feature type="transmembrane region" description="Helical" evidence="11">
    <location>
        <begin position="15"/>
        <end position="36"/>
    </location>
</feature>
<dbReference type="eggNOG" id="ENOG502QQZQ">
    <property type="taxonomic scope" value="Eukaryota"/>
</dbReference>
<name>D8RJ85_SELML</name>
<reference evidence="13 14" key="1">
    <citation type="journal article" date="2011" name="Science">
        <title>The Selaginella genome identifies genetic changes associated with the evolution of vascular plants.</title>
        <authorList>
            <person name="Banks J.A."/>
            <person name="Nishiyama T."/>
            <person name="Hasebe M."/>
            <person name="Bowman J.L."/>
            <person name="Gribskov M."/>
            <person name="dePamphilis C."/>
            <person name="Albert V.A."/>
            <person name="Aono N."/>
            <person name="Aoyama T."/>
            <person name="Ambrose B.A."/>
            <person name="Ashton N.W."/>
            <person name="Axtell M.J."/>
            <person name="Barker E."/>
            <person name="Barker M.S."/>
            <person name="Bennetzen J.L."/>
            <person name="Bonawitz N.D."/>
            <person name="Chapple C."/>
            <person name="Cheng C."/>
            <person name="Correa L.G."/>
            <person name="Dacre M."/>
            <person name="DeBarry J."/>
            <person name="Dreyer I."/>
            <person name="Elias M."/>
            <person name="Engstrom E.M."/>
            <person name="Estelle M."/>
            <person name="Feng L."/>
            <person name="Finet C."/>
            <person name="Floyd S.K."/>
            <person name="Frommer W.B."/>
            <person name="Fujita T."/>
            <person name="Gramzow L."/>
            <person name="Gutensohn M."/>
            <person name="Harholt J."/>
            <person name="Hattori M."/>
            <person name="Heyl A."/>
            <person name="Hirai T."/>
            <person name="Hiwatashi Y."/>
            <person name="Ishikawa M."/>
            <person name="Iwata M."/>
            <person name="Karol K.G."/>
            <person name="Koehler B."/>
            <person name="Kolukisaoglu U."/>
            <person name="Kubo M."/>
            <person name="Kurata T."/>
            <person name="Lalonde S."/>
            <person name="Li K."/>
            <person name="Li Y."/>
            <person name="Litt A."/>
            <person name="Lyons E."/>
            <person name="Manning G."/>
            <person name="Maruyama T."/>
            <person name="Michael T.P."/>
            <person name="Mikami K."/>
            <person name="Miyazaki S."/>
            <person name="Morinaga S."/>
            <person name="Murata T."/>
            <person name="Mueller-Roeber B."/>
            <person name="Nelson D.R."/>
            <person name="Obara M."/>
            <person name="Oguri Y."/>
            <person name="Olmstead R.G."/>
            <person name="Onodera N."/>
            <person name="Petersen B.L."/>
            <person name="Pils B."/>
            <person name="Prigge M."/>
            <person name="Rensing S.A."/>
            <person name="Riano-Pachon D.M."/>
            <person name="Roberts A.W."/>
            <person name="Sato Y."/>
            <person name="Scheller H.V."/>
            <person name="Schulz B."/>
            <person name="Schulz C."/>
            <person name="Shakirov E.V."/>
            <person name="Shibagaki N."/>
            <person name="Shinohara N."/>
            <person name="Shippen D.E."/>
            <person name="Soerensen I."/>
            <person name="Sotooka R."/>
            <person name="Sugimoto N."/>
            <person name="Sugita M."/>
            <person name="Sumikawa N."/>
            <person name="Tanurdzic M."/>
            <person name="Theissen G."/>
            <person name="Ulvskov P."/>
            <person name="Wakazuki S."/>
            <person name="Weng J.K."/>
            <person name="Willats W.W."/>
            <person name="Wipf D."/>
            <person name="Wolf P.G."/>
            <person name="Yang L."/>
            <person name="Zimmer A.D."/>
            <person name="Zhu Q."/>
            <person name="Mitros T."/>
            <person name="Hellsten U."/>
            <person name="Loque D."/>
            <person name="Otillar R."/>
            <person name="Salamov A."/>
            <person name="Schmutz J."/>
            <person name="Shapiro H."/>
            <person name="Lindquist E."/>
            <person name="Lucas S."/>
            <person name="Rokhsar D."/>
            <person name="Grigoriev I.V."/>
        </authorList>
    </citation>
    <scope>NUCLEOTIDE SEQUENCE [LARGE SCALE GENOMIC DNA]</scope>
</reference>
<dbReference type="SUPFAM" id="SSF48208">
    <property type="entry name" value="Six-hairpin glycosidases"/>
    <property type="match status" value="1"/>
</dbReference>
<evidence type="ECO:0000256" key="2">
    <source>
        <dbReference type="ARBA" id="ARBA00007072"/>
    </source>
</evidence>
<comment type="similarity">
    <text evidence="2 8 9">Belongs to the glycosyl hydrolase 9 (cellulase E) family.</text>
</comment>
<dbReference type="AlphaFoldDB" id="D8RJ85"/>
<keyword evidence="11" id="KW-0472">Membrane</keyword>
<dbReference type="PANTHER" id="PTHR22298">
    <property type="entry name" value="ENDO-1,4-BETA-GLUCANASE"/>
    <property type="match status" value="1"/>
</dbReference>
<evidence type="ECO:0000256" key="7">
    <source>
        <dbReference type="ARBA" id="ARBA00023326"/>
    </source>
</evidence>
<evidence type="ECO:0000256" key="10">
    <source>
        <dbReference type="SAM" id="MobiDB-lite"/>
    </source>
</evidence>
<comment type="catalytic activity">
    <reaction evidence="1 9">
        <text>Endohydrolysis of (1-&gt;4)-beta-D-glucosidic linkages in cellulose, lichenin and cereal beta-D-glucans.</text>
        <dbReference type="EC" id="3.2.1.4"/>
    </reaction>
</comment>
<evidence type="ECO:0000256" key="6">
    <source>
        <dbReference type="ARBA" id="ARBA00023295"/>
    </source>
</evidence>
<dbReference type="STRING" id="88036.D8RJ85"/>
<organism evidence="14">
    <name type="scientific">Selaginella moellendorffii</name>
    <name type="common">Spikemoss</name>
    <dbReference type="NCBI Taxonomy" id="88036"/>
    <lineage>
        <taxon>Eukaryota</taxon>
        <taxon>Viridiplantae</taxon>
        <taxon>Streptophyta</taxon>
        <taxon>Embryophyta</taxon>
        <taxon>Tracheophyta</taxon>
        <taxon>Lycopodiopsida</taxon>
        <taxon>Selaginellales</taxon>
        <taxon>Selaginellaceae</taxon>
        <taxon>Selaginella</taxon>
    </lineage>
</organism>
<dbReference type="Gene3D" id="1.50.10.10">
    <property type="match status" value="1"/>
</dbReference>
<keyword evidence="3 8" id="KW-0378">Hydrolase</keyword>
<protein>
    <recommendedName>
        <fullName evidence="9">Endoglucanase</fullName>
        <ecNumber evidence="9">3.2.1.4</ecNumber>
    </recommendedName>
</protein>
<keyword evidence="11" id="KW-1133">Transmembrane helix</keyword>
<gene>
    <name evidence="13" type="ORF">SELMODRAFT_94888</name>
</gene>
<evidence type="ECO:0000313" key="14">
    <source>
        <dbReference type="Proteomes" id="UP000001514"/>
    </source>
</evidence>
<evidence type="ECO:0000256" key="8">
    <source>
        <dbReference type="PROSITE-ProRule" id="PRU10059"/>
    </source>
</evidence>
<evidence type="ECO:0000256" key="3">
    <source>
        <dbReference type="ARBA" id="ARBA00022801"/>
    </source>
</evidence>
<keyword evidence="7 8" id="KW-0624">Polysaccharide degradation</keyword>
<accession>D8RJ85</accession>
<keyword evidence="5 8" id="KW-0119">Carbohydrate metabolism</keyword>
<dbReference type="EMBL" id="GL377581">
    <property type="protein sequence ID" value="EFJ27867.1"/>
    <property type="molecule type" value="Genomic_DNA"/>
</dbReference>
<keyword evidence="6 8" id="KW-0326">Glycosidase</keyword>
<dbReference type="InterPro" id="IPR012341">
    <property type="entry name" value="6hp_glycosidase-like_sf"/>
</dbReference>
<dbReference type="EC" id="3.2.1.4" evidence="9"/>
<keyword evidence="4 9" id="KW-0136">Cellulose degradation</keyword>
<dbReference type="GO" id="GO:0030245">
    <property type="term" value="P:cellulose catabolic process"/>
    <property type="evidence" value="ECO:0007669"/>
    <property type="project" value="UniProtKB-KW"/>
</dbReference>
<dbReference type="InterPro" id="IPR001701">
    <property type="entry name" value="Glyco_hydro_9"/>
</dbReference>
<dbReference type="OMA" id="IDHKYAY"/>
<proteinExistence type="inferred from homology"/>
<feature type="region of interest" description="Disordered" evidence="10">
    <location>
        <begin position="41"/>
        <end position="79"/>
    </location>
</feature>